<dbReference type="AlphaFoldDB" id="A0A9D7K2P0"/>
<dbReference type="EC" id="4.1.1.81" evidence="4"/>
<dbReference type="CDD" id="cd00609">
    <property type="entry name" value="AAT_like"/>
    <property type="match status" value="1"/>
</dbReference>
<keyword evidence="5" id="KW-0169">Cobalamin biosynthesis</keyword>
<dbReference type="InterPro" id="IPR015424">
    <property type="entry name" value="PyrdxlP-dep_Trfase"/>
</dbReference>
<evidence type="ECO:0000259" key="10">
    <source>
        <dbReference type="Pfam" id="PF00155"/>
    </source>
</evidence>
<evidence type="ECO:0000256" key="3">
    <source>
        <dbReference type="ARBA" id="ARBA00004953"/>
    </source>
</evidence>
<dbReference type="EMBL" id="JADJUC010000012">
    <property type="protein sequence ID" value="MBK8524671.1"/>
    <property type="molecule type" value="Genomic_DNA"/>
</dbReference>
<comment type="catalytic activity">
    <reaction evidence="9">
        <text>O-phospho-L-threonine + H(+) = (R)-1-aminopropan-2-yl phosphate + CO2</text>
        <dbReference type="Rhea" id="RHEA:11492"/>
        <dbReference type="ChEBI" id="CHEBI:15378"/>
        <dbReference type="ChEBI" id="CHEBI:16526"/>
        <dbReference type="ChEBI" id="CHEBI:58563"/>
        <dbReference type="ChEBI" id="CHEBI:58675"/>
        <dbReference type="EC" id="4.1.1.81"/>
    </reaction>
</comment>
<dbReference type="Gene3D" id="3.40.640.10">
    <property type="entry name" value="Type I PLP-dependent aspartate aminotransferase-like (Major domain)"/>
    <property type="match status" value="1"/>
</dbReference>
<evidence type="ECO:0000256" key="7">
    <source>
        <dbReference type="ARBA" id="ARBA00023239"/>
    </source>
</evidence>
<sequence length="332" mass="35469">MLEHGGRLRLAAEQWGIPLADWVDLSTGINPEAWPVPPLPADCWRRLPEENDGLESAAAAYYGNANLLALPGSQAAIQWLPALLPRAAVACLTPIYAEHPQAWERAGHKLRRLQGATFARALAAATPNILLCNPNNPTARQFARDDLLDAAAQLKKRGGTLVVDEAFGDADPENCVADVAGTEAAPNLIVLRSLGKFFGLAGARVGFLFAQPDLLARMAEAIGPWAVSNPSRAVATAALADRLWQTATRRTLAAASARLAALLAPLGEGGGNALFHWLPCAEATALHDFLALRGILVRLFSDIPGLRFGLPGNETEWQRLAAAIEEWKTKTP</sequence>
<dbReference type="PANTHER" id="PTHR42885">
    <property type="entry name" value="HISTIDINOL-PHOSPHATE AMINOTRANSFERASE-RELATED"/>
    <property type="match status" value="1"/>
</dbReference>
<reference evidence="11" key="1">
    <citation type="submission" date="2020-10" db="EMBL/GenBank/DDBJ databases">
        <title>Connecting structure to function with the recovery of over 1000 high-quality activated sludge metagenome-assembled genomes encoding full-length rRNA genes using long-read sequencing.</title>
        <authorList>
            <person name="Singleton C.M."/>
            <person name="Petriglieri F."/>
            <person name="Kristensen J.M."/>
            <person name="Kirkegaard R.H."/>
            <person name="Michaelsen T.Y."/>
            <person name="Andersen M.H."/>
            <person name="Karst S.M."/>
            <person name="Dueholm M.S."/>
            <person name="Nielsen P.H."/>
            <person name="Albertsen M."/>
        </authorList>
    </citation>
    <scope>NUCLEOTIDE SEQUENCE</scope>
    <source>
        <strain evidence="11">Hirt_18-Q3-R61-65_BATAC.395</strain>
    </source>
</reference>
<dbReference type="Proteomes" id="UP000886689">
    <property type="component" value="Unassembled WGS sequence"/>
</dbReference>
<dbReference type="PROSITE" id="PS00105">
    <property type="entry name" value="AA_TRANSFER_CLASS_1"/>
    <property type="match status" value="1"/>
</dbReference>
<dbReference type="InterPro" id="IPR015422">
    <property type="entry name" value="PyrdxlP-dep_Trfase_small"/>
</dbReference>
<gene>
    <name evidence="11" type="ORF">IPL58_11565</name>
</gene>
<dbReference type="InterPro" id="IPR005860">
    <property type="entry name" value="CobD"/>
</dbReference>
<dbReference type="SUPFAM" id="SSF53383">
    <property type="entry name" value="PLP-dependent transferases"/>
    <property type="match status" value="1"/>
</dbReference>
<feature type="domain" description="Aminotransferase class I/classII large" evidence="10">
    <location>
        <begin position="53"/>
        <end position="298"/>
    </location>
</feature>
<evidence type="ECO:0000313" key="11">
    <source>
        <dbReference type="EMBL" id="MBK8524671.1"/>
    </source>
</evidence>
<comment type="pathway">
    <text evidence="3">Cofactor biosynthesis; adenosylcobalamin biosynthesis.</text>
</comment>
<keyword evidence="6" id="KW-0663">Pyridoxal phosphate</keyword>
<proteinExistence type="predicted"/>
<dbReference type="GO" id="GO:0009236">
    <property type="term" value="P:cobalamin biosynthetic process"/>
    <property type="evidence" value="ECO:0007669"/>
    <property type="project" value="UniProtKB-KW"/>
</dbReference>
<evidence type="ECO:0000256" key="4">
    <source>
        <dbReference type="ARBA" id="ARBA00012285"/>
    </source>
</evidence>
<dbReference type="GO" id="GO:0048472">
    <property type="term" value="F:threonine-phosphate decarboxylase activity"/>
    <property type="evidence" value="ECO:0007669"/>
    <property type="project" value="UniProtKB-EC"/>
</dbReference>
<accession>A0A9D7K2P0</accession>
<evidence type="ECO:0000256" key="6">
    <source>
        <dbReference type="ARBA" id="ARBA00022898"/>
    </source>
</evidence>
<evidence type="ECO:0000256" key="8">
    <source>
        <dbReference type="ARBA" id="ARBA00029996"/>
    </source>
</evidence>
<comment type="cofactor">
    <cofactor evidence="1">
        <name>pyridoxal 5'-phosphate</name>
        <dbReference type="ChEBI" id="CHEBI:597326"/>
    </cofactor>
</comment>
<name>A0A9D7K2P0_9PROT</name>
<organism evidence="11 12">
    <name type="scientific">Candidatus Proximibacter danicus</name>
    <dbReference type="NCBI Taxonomy" id="2954365"/>
    <lineage>
        <taxon>Bacteria</taxon>
        <taxon>Pseudomonadati</taxon>
        <taxon>Pseudomonadota</taxon>
        <taxon>Betaproteobacteria</taxon>
        <taxon>Candidatus Proximibacter</taxon>
    </lineage>
</organism>
<dbReference type="InterPro" id="IPR004839">
    <property type="entry name" value="Aminotransferase_I/II_large"/>
</dbReference>
<evidence type="ECO:0000256" key="9">
    <source>
        <dbReference type="ARBA" id="ARBA00048531"/>
    </source>
</evidence>
<evidence type="ECO:0000256" key="5">
    <source>
        <dbReference type="ARBA" id="ARBA00022573"/>
    </source>
</evidence>
<dbReference type="InterPro" id="IPR015421">
    <property type="entry name" value="PyrdxlP-dep_Trfase_major"/>
</dbReference>
<dbReference type="Gene3D" id="3.90.1150.10">
    <property type="entry name" value="Aspartate Aminotransferase, domain 1"/>
    <property type="match status" value="1"/>
</dbReference>
<comment type="caution">
    <text evidence="11">The sequence shown here is derived from an EMBL/GenBank/DDBJ whole genome shotgun (WGS) entry which is preliminary data.</text>
</comment>
<evidence type="ECO:0000256" key="1">
    <source>
        <dbReference type="ARBA" id="ARBA00001933"/>
    </source>
</evidence>
<keyword evidence="7 11" id="KW-0456">Lyase</keyword>
<dbReference type="PANTHER" id="PTHR42885:SF1">
    <property type="entry name" value="THREONINE-PHOSPHATE DECARBOXYLASE"/>
    <property type="match status" value="1"/>
</dbReference>
<dbReference type="GO" id="GO:0030170">
    <property type="term" value="F:pyridoxal phosphate binding"/>
    <property type="evidence" value="ECO:0007669"/>
    <property type="project" value="InterPro"/>
</dbReference>
<dbReference type="NCBIfam" id="TIGR01140">
    <property type="entry name" value="L_thr_O3P_dcar"/>
    <property type="match status" value="1"/>
</dbReference>
<comment type="function">
    <text evidence="2">Decarboxylates L-threonine-O-3-phosphate to yield (R)-1-amino-2-propanol O-2-phosphate, the precursor for the linkage between the nucleotide loop and the corrin ring in cobalamin.</text>
</comment>
<dbReference type="InterPro" id="IPR004838">
    <property type="entry name" value="NHTrfase_class1_PyrdxlP-BS"/>
</dbReference>
<evidence type="ECO:0000256" key="2">
    <source>
        <dbReference type="ARBA" id="ARBA00003444"/>
    </source>
</evidence>
<dbReference type="Pfam" id="PF00155">
    <property type="entry name" value="Aminotran_1_2"/>
    <property type="match status" value="1"/>
</dbReference>
<protein>
    <recommendedName>
        <fullName evidence="4">threonine-phosphate decarboxylase</fullName>
        <ecNumber evidence="4">4.1.1.81</ecNumber>
    </recommendedName>
    <alternativeName>
        <fullName evidence="8">L-threonine-O-3-phosphate decarboxylase</fullName>
    </alternativeName>
</protein>
<evidence type="ECO:0000313" key="12">
    <source>
        <dbReference type="Proteomes" id="UP000886689"/>
    </source>
</evidence>